<keyword evidence="3" id="KW-1185">Reference proteome</keyword>
<sequence length="173" mass="19342">MAFTQFNLQSLFKDSSVDGYVRCPAAEALVEYLKLGGDGVKEVVEGLFKFLKNSSFWCHRESIARALRKSSPQQLAKMVSDTRSFKLALAVCYLTQKALTVSEKEITISDNRTKILFPADKNYLKLVGIQKIINSLYSSLVNGIFDHSWQNTSSSSTSSSSSTFNTSKSHDRY</sequence>
<organism evidence="2 3">
    <name type="scientific">Candidatus Neptunichlamydia vexilliferae</name>
    <dbReference type="NCBI Taxonomy" id="1651774"/>
    <lineage>
        <taxon>Bacteria</taxon>
        <taxon>Pseudomonadati</taxon>
        <taxon>Chlamydiota</taxon>
        <taxon>Chlamydiia</taxon>
        <taxon>Parachlamydiales</taxon>
        <taxon>Simkaniaceae</taxon>
        <taxon>Candidatus Neptunichlamydia</taxon>
    </lineage>
</organism>
<dbReference type="EMBL" id="JAAEJV010000059">
    <property type="protein sequence ID" value="MBF5059987.1"/>
    <property type="molecule type" value="Genomic_DNA"/>
</dbReference>
<dbReference type="RefSeq" id="WP_194848310.1">
    <property type="nucleotide sequence ID" value="NZ_JAAEJV010000059.1"/>
</dbReference>
<evidence type="ECO:0000313" key="3">
    <source>
        <dbReference type="Proteomes" id="UP001194714"/>
    </source>
</evidence>
<proteinExistence type="predicted"/>
<comment type="caution">
    <text evidence="2">The sequence shown here is derived from an EMBL/GenBank/DDBJ whole genome shotgun (WGS) entry which is preliminary data.</text>
</comment>
<evidence type="ECO:0000313" key="2">
    <source>
        <dbReference type="EMBL" id="MBF5059987.1"/>
    </source>
</evidence>
<feature type="region of interest" description="Disordered" evidence="1">
    <location>
        <begin position="150"/>
        <end position="173"/>
    </location>
</feature>
<protein>
    <submittedName>
        <fullName evidence="2">Uncharacterized protein</fullName>
    </submittedName>
</protein>
<dbReference type="Proteomes" id="UP001194714">
    <property type="component" value="Unassembled WGS sequence"/>
</dbReference>
<name>A0ABS0B0R5_9BACT</name>
<gene>
    <name evidence="2" type="ORF">NEPTK9_001511</name>
</gene>
<reference evidence="2 3" key="1">
    <citation type="submission" date="2020-01" db="EMBL/GenBank/DDBJ databases">
        <title>Draft genome sequence of Cand. Neptunochlamydia vexilliferae K9.</title>
        <authorList>
            <person name="Schulz F."/>
            <person name="Koestlbacher S."/>
            <person name="Wascher F."/>
            <person name="Pizzetti I."/>
            <person name="Horn M."/>
        </authorList>
    </citation>
    <scope>NUCLEOTIDE SEQUENCE [LARGE SCALE GENOMIC DNA]</scope>
    <source>
        <strain evidence="2 3">K9</strain>
    </source>
</reference>
<evidence type="ECO:0000256" key="1">
    <source>
        <dbReference type="SAM" id="MobiDB-lite"/>
    </source>
</evidence>
<accession>A0ABS0B0R5</accession>
<feature type="compositionally biased region" description="Low complexity" evidence="1">
    <location>
        <begin position="152"/>
        <end position="167"/>
    </location>
</feature>